<dbReference type="EMBL" id="JACEIP010000009">
    <property type="protein sequence ID" value="MBA4542812.1"/>
    <property type="molecule type" value="Genomic_DNA"/>
</dbReference>
<comment type="caution">
    <text evidence="11">The sequence shown here is derived from an EMBL/GenBank/DDBJ whole genome shotgun (WGS) entry which is preliminary data.</text>
</comment>
<protein>
    <recommendedName>
        <fullName evidence="9">Heptaprenylglyceryl phosphate synthase</fullName>
        <shortName evidence="9">HepGP synthase</shortName>
        <ecNumber evidence="9">2.5.1.n9</ecNumber>
    </recommendedName>
    <alternativeName>
        <fullName evidence="9">Glycerol-1-phosphate heptaprenyltransferase</fullName>
    </alternativeName>
</protein>
<reference evidence="11 12" key="1">
    <citation type="submission" date="2020-07" db="EMBL/GenBank/DDBJ databases">
        <authorList>
            <person name="Feng H."/>
        </authorList>
    </citation>
    <scope>NUCLEOTIDE SEQUENCE [LARGE SCALE GENOMIC DNA]</scope>
    <source>
        <strain evidence="12">s-11</strain>
    </source>
</reference>
<dbReference type="AlphaFoldDB" id="A0A7W1XA33"/>
<dbReference type="SUPFAM" id="SSF51395">
    <property type="entry name" value="FMN-linked oxidoreductases"/>
    <property type="match status" value="1"/>
</dbReference>
<dbReference type="GO" id="GO:0000287">
    <property type="term" value="F:magnesium ion binding"/>
    <property type="evidence" value="ECO:0007669"/>
    <property type="project" value="UniProtKB-UniRule"/>
</dbReference>
<evidence type="ECO:0000256" key="10">
    <source>
        <dbReference type="SAM" id="MobiDB-lite"/>
    </source>
</evidence>
<feature type="binding site" evidence="9">
    <location>
        <position position="38"/>
    </location>
    <ligand>
        <name>Mg(2+)</name>
        <dbReference type="ChEBI" id="CHEBI:18420"/>
    </ligand>
</feature>
<evidence type="ECO:0000313" key="11">
    <source>
        <dbReference type="EMBL" id="MBA4542812.1"/>
    </source>
</evidence>
<evidence type="ECO:0000256" key="8">
    <source>
        <dbReference type="ARBA" id="ARBA00048318"/>
    </source>
</evidence>
<dbReference type="Proteomes" id="UP000530514">
    <property type="component" value="Unassembled WGS sequence"/>
</dbReference>
<keyword evidence="6 9" id="KW-0594">Phospholipid biosynthesis</keyword>
<evidence type="ECO:0000256" key="6">
    <source>
        <dbReference type="ARBA" id="ARBA00023209"/>
    </source>
</evidence>
<dbReference type="InterPro" id="IPR038597">
    <property type="entry name" value="GGGP/HepGP_synthase_sf"/>
</dbReference>
<dbReference type="UniPathway" id="UPA00940"/>
<dbReference type="NCBIfam" id="TIGR01768">
    <property type="entry name" value="GGGP-family"/>
    <property type="match status" value="1"/>
</dbReference>
<name>A0A7W1XA33_9BACL</name>
<keyword evidence="5 9" id="KW-0443">Lipid metabolism</keyword>
<comment type="caution">
    <text evidence="9">Lacks conserved residue(s) required for the propagation of feature annotation.</text>
</comment>
<dbReference type="HAMAP" id="MF_00112">
    <property type="entry name" value="GGGP_HepGP_synthase"/>
    <property type="match status" value="1"/>
</dbReference>
<evidence type="ECO:0000256" key="1">
    <source>
        <dbReference type="ARBA" id="ARBA00022516"/>
    </source>
</evidence>
<evidence type="ECO:0000256" key="7">
    <source>
        <dbReference type="ARBA" id="ARBA00023264"/>
    </source>
</evidence>
<feature type="binding site" evidence="9">
    <location>
        <begin position="207"/>
        <end position="208"/>
    </location>
    <ligand>
        <name>sn-glycerol 1-phosphate</name>
        <dbReference type="ChEBI" id="CHEBI:57685"/>
    </ligand>
</feature>
<keyword evidence="4 9" id="KW-0460">Magnesium</keyword>
<gene>
    <name evidence="9" type="primary">pcrB</name>
    <name evidence="11" type="ORF">H1164_07840</name>
</gene>
<comment type="cofactor">
    <cofactor evidence="9">
        <name>Mg(2+)</name>
        <dbReference type="ChEBI" id="CHEBI:18420"/>
    </cofactor>
</comment>
<feature type="binding site" evidence="9">
    <location>
        <position position="187"/>
    </location>
    <ligand>
        <name>sn-glycerol 1-phosphate</name>
        <dbReference type="ChEBI" id="CHEBI:57685"/>
    </ligand>
</feature>
<dbReference type="GO" id="GO:0046474">
    <property type="term" value="P:glycerophospholipid biosynthetic process"/>
    <property type="evidence" value="ECO:0007669"/>
    <property type="project" value="UniProtKB-UniRule"/>
</dbReference>
<comment type="similarity">
    <text evidence="9">Belongs to the GGGP/HepGP synthase family. Group I subfamily.</text>
</comment>
<feature type="binding site" evidence="9">
    <location>
        <position position="12"/>
    </location>
    <ligand>
        <name>Mg(2+)</name>
        <dbReference type="ChEBI" id="CHEBI:18420"/>
    </ligand>
</feature>
<keyword evidence="2 9" id="KW-0808">Transferase</keyword>
<evidence type="ECO:0000313" key="12">
    <source>
        <dbReference type="Proteomes" id="UP000530514"/>
    </source>
</evidence>
<feature type="binding site" evidence="9">
    <location>
        <position position="10"/>
    </location>
    <ligand>
        <name>sn-glycerol 1-phosphate</name>
        <dbReference type="ChEBI" id="CHEBI:57685"/>
    </ligand>
</feature>
<accession>A0A7W1XA33</accession>
<evidence type="ECO:0000256" key="3">
    <source>
        <dbReference type="ARBA" id="ARBA00022723"/>
    </source>
</evidence>
<evidence type="ECO:0000256" key="9">
    <source>
        <dbReference type="HAMAP-Rule" id="MF_00112"/>
    </source>
</evidence>
<keyword evidence="12" id="KW-1185">Reference proteome</keyword>
<dbReference type="CDD" id="cd02812">
    <property type="entry name" value="PcrB_like"/>
    <property type="match status" value="1"/>
</dbReference>
<comment type="subunit">
    <text evidence="9">Homodimer.</text>
</comment>
<keyword evidence="1 9" id="KW-0444">Lipid biosynthesis</keyword>
<keyword evidence="7 9" id="KW-1208">Phospholipid metabolism</keyword>
<organism evidence="11 12">
    <name type="scientific">Thermoactinomyces daqus</name>
    <dbReference type="NCBI Taxonomy" id="1329516"/>
    <lineage>
        <taxon>Bacteria</taxon>
        <taxon>Bacillati</taxon>
        <taxon>Bacillota</taxon>
        <taxon>Bacilli</taxon>
        <taxon>Bacillales</taxon>
        <taxon>Thermoactinomycetaceae</taxon>
        <taxon>Thermoactinomyces</taxon>
    </lineage>
</organism>
<dbReference type="NCBIfam" id="NF003199">
    <property type="entry name" value="PRK04169.1-3"/>
    <property type="match status" value="1"/>
</dbReference>
<comment type="catalytic activity">
    <reaction evidence="8 9">
        <text>sn-glycerol 1-phosphate + all-trans-heptaprenyl diphosphate = 3-heptaprenyl-sn-glycero-1-phosphate + diphosphate</text>
        <dbReference type="Rhea" id="RHEA:33495"/>
        <dbReference type="ChEBI" id="CHEBI:33019"/>
        <dbReference type="ChEBI" id="CHEBI:57685"/>
        <dbReference type="ChEBI" id="CHEBI:58206"/>
        <dbReference type="ChEBI" id="CHEBI:64781"/>
        <dbReference type="EC" id="2.5.1.n9"/>
    </reaction>
</comment>
<feature type="binding site" evidence="9">
    <location>
        <begin position="157"/>
        <end position="162"/>
    </location>
    <ligand>
        <name>sn-glycerol 1-phosphate</name>
        <dbReference type="ChEBI" id="CHEBI:57685"/>
    </ligand>
</feature>
<dbReference type="PANTHER" id="PTHR40029">
    <property type="match status" value="1"/>
</dbReference>
<comment type="pathway">
    <text evidence="9">Membrane lipid metabolism; glycerophospholipid metabolism.</text>
</comment>
<dbReference type="InterPro" id="IPR008205">
    <property type="entry name" value="GGGP_HepGP_synthase"/>
</dbReference>
<feature type="region of interest" description="Disordered" evidence="10">
    <location>
        <begin position="229"/>
        <end position="259"/>
    </location>
</feature>
<evidence type="ECO:0000256" key="4">
    <source>
        <dbReference type="ARBA" id="ARBA00022842"/>
    </source>
</evidence>
<evidence type="ECO:0000256" key="2">
    <source>
        <dbReference type="ARBA" id="ARBA00022679"/>
    </source>
</evidence>
<dbReference type="Gene3D" id="3.20.20.390">
    <property type="entry name" value="FMN-linked oxidoreductases"/>
    <property type="match status" value="1"/>
</dbReference>
<comment type="function">
    <text evidence="9">Prenyltransferase that catalyzes in vivo the transfer of the heptaprenyl moiety of heptaprenyl pyrophosphate (HepPP; 35 carbon atoms) to the C3 hydroxyl of sn-glycerol-1-phosphate (G1P), producing heptaprenylglyceryl phosphate (HepGP). This reaction is an ether-bond-formation step in the biosynthesis of archaea-type G1P-based membrane lipids found in Bacillales.</text>
</comment>
<dbReference type="PANTHER" id="PTHR40029:SF2">
    <property type="entry name" value="HEPTAPRENYLGLYCERYL PHOSPHATE SYNTHASE"/>
    <property type="match status" value="1"/>
</dbReference>
<proteinExistence type="inferred from homology"/>
<sequence length="259" mass="29027">MAAGWRHVFKLDPNRALSDLALKMICLSETDAIVVGGTDGITFANTSALLERIRRYSVPCVQEVSDLSSVVPGFDGYLIPTVLNTEEMKWAHGMHFEAIRQYGDLIPWERCLLLGYVILNPDAKVSRLTKADALLQEADVTAYARLIEHLFEWPVMYIEYSGRFGDPQMVLAARKQLKRAQLFYGGGISNREQAEKMAELADTVVVGNLVYRNVEMAVRTVKWVQETKKRLTEPEQGPATDKADAVPLEPKDLKNDVKG</sequence>
<dbReference type="NCBIfam" id="NF003197">
    <property type="entry name" value="PRK04169.1-1"/>
    <property type="match status" value="1"/>
</dbReference>
<dbReference type="EC" id="2.5.1.n9" evidence="9"/>
<dbReference type="GO" id="GO:0120536">
    <property type="term" value="F:heptaprenylglyceryl phosphate synthase activity"/>
    <property type="evidence" value="ECO:0007669"/>
    <property type="project" value="UniProtKB-ARBA"/>
</dbReference>
<dbReference type="OrthoDB" id="2381757at2"/>
<dbReference type="InterPro" id="IPR039074">
    <property type="entry name" value="GGGP/HepGP_synthase_I"/>
</dbReference>
<evidence type="ECO:0000256" key="5">
    <source>
        <dbReference type="ARBA" id="ARBA00023098"/>
    </source>
</evidence>
<feature type="compositionally biased region" description="Basic and acidic residues" evidence="10">
    <location>
        <begin position="241"/>
        <end position="259"/>
    </location>
</feature>
<dbReference type="Pfam" id="PF01884">
    <property type="entry name" value="PcrB"/>
    <property type="match status" value="1"/>
</dbReference>
<keyword evidence="3 9" id="KW-0479">Metal-binding</keyword>